<evidence type="ECO:0000256" key="1">
    <source>
        <dbReference type="SAM" id="MobiDB-lite"/>
    </source>
</evidence>
<keyword evidence="4" id="KW-1185">Reference proteome</keyword>
<dbReference type="Proteomes" id="UP001422074">
    <property type="component" value="Unassembled WGS sequence"/>
</dbReference>
<keyword evidence="2" id="KW-0812">Transmembrane</keyword>
<feature type="transmembrane region" description="Helical" evidence="2">
    <location>
        <begin position="122"/>
        <end position="141"/>
    </location>
</feature>
<feature type="transmembrane region" description="Helical" evidence="2">
    <location>
        <begin position="95"/>
        <end position="116"/>
    </location>
</feature>
<dbReference type="PANTHER" id="PTHR41282:SF1">
    <property type="entry name" value="CONSERVED TRANSMEMBRANE PROTEIN-RELATED"/>
    <property type="match status" value="1"/>
</dbReference>
<gene>
    <name evidence="3" type="ORF">ABCQ75_00195</name>
</gene>
<name>A0ABU9WUW0_9MICC</name>
<feature type="transmembrane region" description="Helical" evidence="2">
    <location>
        <begin position="174"/>
        <end position="194"/>
    </location>
</feature>
<organism evidence="3 4">
    <name type="scientific">Sinomonas halotolerans</name>
    <dbReference type="NCBI Taxonomy" id="1644133"/>
    <lineage>
        <taxon>Bacteria</taxon>
        <taxon>Bacillati</taxon>
        <taxon>Actinomycetota</taxon>
        <taxon>Actinomycetes</taxon>
        <taxon>Micrococcales</taxon>
        <taxon>Micrococcaceae</taxon>
        <taxon>Sinomonas</taxon>
    </lineage>
</organism>
<dbReference type="PIRSF" id="PIRSF009160">
    <property type="entry name" value="UCP009160"/>
    <property type="match status" value="1"/>
</dbReference>
<dbReference type="RefSeq" id="WP_345882358.1">
    <property type="nucleotide sequence ID" value="NZ_JBDFRB010000001.1"/>
</dbReference>
<keyword evidence="2" id="KW-0472">Membrane</keyword>
<evidence type="ECO:0000256" key="2">
    <source>
        <dbReference type="SAM" id="Phobius"/>
    </source>
</evidence>
<dbReference type="EMBL" id="JBDFRB010000001">
    <property type="protein sequence ID" value="MEN2742957.1"/>
    <property type="molecule type" value="Genomic_DNA"/>
</dbReference>
<dbReference type="InterPro" id="IPR010539">
    <property type="entry name" value="BaxI_1-like"/>
</dbReference>
<feature type="transmembrane region" description="Helical" evidence="2">
    <location>
        <begin position="148"/>
        <end position="168"/>
    </location>
</feature>
<reference evidence="3 4" key="1">
    <citation type="submission" date="2024-05" db="EMBL/GenBank/DDBJ databases">
        <title>Sinomonas sp. nov., isolated from a waste landfill.</title>
        <authorList>
            <person name="Zhao Y."/>
        </authorList>
    </citation>
    <scope>NUCLEOTIDE SEQUENCE [LARGE SCALE GENOMIC DNA]</scope>
    <source>
        <strain evidence="3 4">CCTCC AB2014300</strain>
    </source>
</reference>
<evidence type="ECO:0000313" key="4">
    <source>
        <dbReference type="Proteomes" id="UP001422074"/>
    </source>
</evidence>
<feature type="region of interest" description="Disordered" evidence="1">
    <location>
        <begin position="20"/>
        <end position="71"/>
    </location>
</feature>
<feature type="transmembrane region" description="Helical" evidence="2">
    <location>
        <begin position="244"/>
        <end position="266"/>
    </location>
</feature>
<keyword evidence="2" id="KW-1133">Transmembrane helix</keyword>
<comment type="caution">
    <text evidence="3">The sequence shown here is derived from an EMBL/GenBank/DDBJ whole genome shotgun (WGS) entry which is preliminary data.</text>
</comment>
<sequence>MAIGGNPVFRGKNFRSAVATAPPVPQAPYGQNPYGQYGQPAGQSGYGQNPYGQNPYGQPSAQPQGQQMTPEQLDQMYKAPSAGPVETGRMTYDDVIMKTLACLGLVVLGAGVTLFVSPAASLGLMVLGAIGGLILALVNSFKREPSPALILAYAALEGLFLGGLTRIIDAFAPGAGFQAVLGTVVVAGVTLALYKSGKVRATPGLAKFFLIAIVGYLAFSLVNLGLVLFGVVDSPWGMRGIEIMGIPLGVIVGLFAVVLAAIALIFDFNSIEEGVRAGAPRRFAWTAAFGLTVTLVWLYTEILRLIAIFNSND</sequence>
<accession>A0ABU9WUW0</accession>
<evidence type="ECO:0000313" key="3">
    <source>
        <dbReference type="EMBL" id="MEN2742957.1"/>
    </source>
</evidence>
<dbReference type="PANTHER" id="PTHR41282">
    <property type="entry name" value="CONSERVED TRANSMEMBRANE PROTEIN-RELATED"/>
    <property type="match status" value="1"/>
</dbReference>
<feature type="transmembrane region" description="Helical" evidence="2">
    <location>
        <begin position="206"/>
        <end position="232"/>
    </location>
</feature>
<feature type="transmembrane region" description="Helical" evidence="2">
    <location>
        <begin position="287"/>
        <end position="309"/>
    </location>
</feature>
<dbReference type="Pfam" id="PF12811">
    <property type="entry name" value="BaxI_1"/>
    <property type="match status" value="1"/>
</dbReference>
<proteinExistence type="predicted"/>
<feature type="compositionally biased region" description="Polar residues" evidence="1">
    <location>
        <begin position="46"/>
        <end position="71"/>
    </location>
</feature>
<protein>
    <submittedName>
        <fullName evidence="3">Bax inhibitor-1/YccA family protein</fullName>
    </submittedName>
</protein>